<dbReference type="SUPFAM" id="SSF52540">
    <property type="entry name" value="P-loop containing nucleoside triphosphate hydrolases"/>
    <property type="match status" value="3"/>
</dbReference>
<dbReference type="GO" id="GO:0005525">
    <property type="term" value="F:GTP binding"/>
    <property type="evidence" value="ECO:0007669"/>
    <property type="project" value="UniProtKB-KW"/>
</dbReference>
<reference evidence="6" key="1">
    <citation type="submission" date="2023-09" db="UniProtKB">
        <authorList>
            <consortium name="Ensembl"/>
        </authorList>
    </citation>
    <scope>IDENTIFICATION</scope>
</reference>
<feature type="domain" description="AIG1-type G" evidence="5">
    <location>
        <begin position="255"/>
        <end position="455"/>
    </location>
</feature>
<accession>A0A3B5AJV1</accession>
<reference evidence="8" key="2">
    <citation type="submission" date="2025-04" db="UniProtKB">
        <authorList>
            <consortium name="RefSeq"/>
        </authorList>
    </citation>
    <scope>IDENTIFICATION</scope>
</reference>
<dbReference type="AlphaFoldDB" id="A0A3B5AJV1"/>
<keyword evidence="2" id="KW-0547">Nucleotide-binding</keyword>
<sequence>MDSNLEETESVTPTEHRIILIGGRWAGKSSSGNTILRKERLECGRTRTIQSEVRHGVVEGRKLTVVDAPGWSSSLSLTEIPEGDKQRFKLNPSKCPPGPNAFLLVVPIDAAFSVEQRRILEEHMKLLGDRVWRYTMVLFTCGDFLGEKTIEQHIESEGEALKWLIGRCRDRYHVFNNKEKTNTSQVSLLLEKIDEMVWHNNDSHYEIDEQTFEIIEKKQREVAERAQKRRRRAEEQTQQMITLIQGECHEEMKTAPKLQMILLGSRSVGKTSVGNTILGFKEQEDGKRTAQSVARRGFVGKTEITLVDTPGWWKGFPAFDTPEAIKEEMMRSLFLCPPGPHVFLLVIDADASFNGKHLDAVTTHVELLGEGVWEHTVIVFTRGDWLGTNTIEEYIEGEGEALQSLVEQCGNRYHVFNNKDANDGTQVTELLETIIGTVAGNGWDSFVPDKQIFMTIEERRRRVEEGARLRQSEIQARRTSLRDSTNKLQELKIVMLGQKTSGKSAAGNTLLRKQAFASCQNERCHVDEEEVADRLVTVIDTPGWWRDSSRCTEDVDKEIVRGLALSQSGVHAVLLVVPLDLKFREAHLVALEEHMNLFDDSVWKHTMVLFTHRDNLADQSVEEHIEREHRTLRWLVDKCENKYHAINNLKKADMTQVTELFEKIEEMVAGNSGRLFCPDMKDVHLNIDEKFKRRELKHVLKQRLEQEYRRRELELMIGFREKLIELQADIRESVASNKHKSLIDMNKIKVKGIGQKKKDEKEDKVDAKISAEIDKLNKDIMRAADQLRSSQDFILPSFKGNSSPAPSIAGSLSDRRRPSNNFDRVLSWLSTLKIDTNMENQLTLNFSETSGYRSVFDFDNYVGIAE</sequence>
<dbReference type="GeneTree" id="ENSGT00940000162556"/>
<dbReference type="Ensembl" id="ENSSPAT00000021462.1">
    <property type="protein sequence ID" value="ENSSPAP00000021140.1"/>
    <property type="gene ID" value="ENSSPAG00000015927.1"/>
</dbReference>
<dbReference type="OrthoDB" id="9982588at2759"/>
<dbReference type="PANTHER" id="PTHR10903">
    <property type="entry name" value="GTPASE, IMAP FAMILY MEMBER-RELATED"/>
    <property type="match status" value="1"/>
</dbReference>
<evidence type="ECO:0000256" key="1">
    <source>
        <dbReference type="ARBA" id="ARBA00008535"/>
    </source>
</evidence>
<dbReference type="FunFam" id="3.40.50.300:FF:001809">
    <property type="entry name" value="Si:ch1073-365p7.2"/>
    <property type="match status" value="3"/>
</dbReference>
<keyword evidence="7" id="KW-1185">Reference proteome</keyword>
<evidence type="ECO:0000256" key="3">
    <source>
        <dbReference type="ARBA" id="ARBA00023134"/>
    </source>
</evidence>
<dbReference type="Proteomes" id="UP000694891">
    <property type="component" value="Unplaced"/>
</dbReference>
<evidence type="ECO:0000313" key="8">
    <source>
        <dbReference type="RefSeq" id="XP_008280205.1"/>
    </source>
</evidence>
<evidence type="ECO:0000313" key="6">
    <source>
        <dbReference type="Ensembl" id="ENSSPAP00000021140.1"/>
    </source>
</evidence>
<feature type="domain" description="AIG1-type G" evidence="5">
    <location>
        <begin position="488"/>
        <end position="685"/>
    </location>
</feature>
<dbReference type="PROSITE" id="PS51720">
    <property type="entry name" value="G_AIG1"/>
    <property type="match status" value="3"/>
</dbReference>
<dbReference type="Gene3D" id="3.40.50.300">
    <property type="entry name" value="P-loop containing nucleotide triphosphate hydrolases"/>
    <property type="match status" value="3"/>
</dbReference>
<dbReference type="Pfam" id="PF04548">
    <property type="entry name" value="AIG1"/>
    <property type="match status" value="3"/>
</dbReference>
<evidence type="ECO:0000256" key="4">
    <source>
        <dbReference type="SAM" id="Coils"/>
    </source>
</evidence>
<comment type="similarity">
    <text evidence="1">Belongs to the TRAFAC class TrmE-Era-EngA-EngB-Septin-like GTPase superfamily. AIG1/Toc34/Toc159-like paraseptin GTPase family. IAN subfamily.</text>
</comment>
<dbReference type="InterPro" id="IPR027417">
    <property type="entry name" value="P-loop_NTPase"/>
</dbReference>
<evidence type="ECO:0000256" key="2">
    <source>
        <dbReference type="ARBA" id="ARBA00022741"/>
    </source>
</evidence>
<feature type="coiled-coil region" evidence="4">
    <location>
        <begin position="216"/>
        <end position="243"/>
    </location>
</feature>
<protein>
    <submittedName>
        <fullName evidence="6 8">GTPase IMAP family member 8-like</fullName>
    </submittedName>
</protein>
<dbReference type="STRING" id="144197.ENSSPAP00000021140"/>
<evidence type="ECO:0000259" key="5">
    <source>
        <dbReference type="PROSITE" id="PS51720"/>
    </source>
</evidence>
<dbReference type="GeneID" id="103357427"/>
<evidence type="ECO:0000313" key="7">
    <source>
        <dbReference type="Proteomes" id="UP000694891"/>
    </source>
</evidence>
<name>A0A3B5AJV1_9TELE</name>
<dbReference type="InterPro" id="IPR045058">
    <property type="entry name" value="GIMA/IAN/Toc"/>
</dbReference>
<dbReference type="InterPro" id="IPR006703">
    <property type="entry name" value="G_AIG1"/>
</dbReference>
<dbReference type="RefSeq" id="XP_008280205.1">
    <property type="nucleotide sequence ID" value="XM_008281983.1"/>
</dbReference>
<keyword evidence="4" id="KW-0175">Coiled coil</keyword>
<dbReference type="PANTHER" id="PTHR10903:SF107">
    <property type="entry name" value="GTPASE IMAP FAMILY MEMBER 4-LIKE-RELATED"/>
    <property type="match status" value="1"/>
</dbReference>
<proteinExistence type="inferred from homology"/>
<feature type="domain" description="AIG1-type G" evidence="5">
    <location>
        <begin position="13"/>
        <end position="215"/>
    </location>
</feature>
<gene>
    <name evidence="8" type="primary">LOC103357427</name>
</gene>
<keyword evidence="3" id="KW-0342">GTP-binding</keyword>
<organism evidence="6">
    <name type="scientific">Stegastes partitus</name>
    <name type="common">bicolor damselfish</name>
    <dbReference type="NCBI Taxonomy" id="144197"/>
    <lineage>
        <taxon>Eukaryota</taxon>
        <taxon>Metazoa</taxon>
        <taxon>Chordata</taxon>
        <taxon>Craniata</taxon>
        <taxon>Vertebrata</taxon>
        <taxon>Euteleostomi</taxon>
        <taxon>Actinopterygii</taxon>
        <taxon>Neopterygii</taxon>
        <taxon>Teleostei</taxon>
        <taxon>Neoteleostei</taxon>
        <taxon>Acanthomorphata</taxon>
        <taxon>Ovalentaria</taxon>
        <taxon>Pomacentridae</taxon>
        <taxon>Stegastes</taxon>
    </lineage>
</organism>